<accession>A0A0E9UN45</accession>
<organism evidence="1">
    <name type="scientific">Anguilla anguilla</name>
    <name type="common">European freshwater eel</name>
    <name type="synonym">Muraena anguilla</name>
    <dbReference type="NCBI Taxonomy" id="7936"/>
    <lineage>
        <taxon>Eukaryota</taxon>
        <taxon>Metazoa</taxon>
        <taxon>Chordata</taxon>
        <taxon>Craniata</taxon>
        <taxon>Vertebrata</taxon>
        <taxon>Euteleostomi</taxon>
        <taxon>Actinopterygii</taxon>
        <taxon>Neopterygii</taxon>
        <taxon>Teleostei</taxon>
        <taxon>Anguilliformes</taxon>
        <taxon>Anguillidae</taxon>
        <taxon>Anguilla</taxon>
    </lineage>
</organism>
<name>A0A0E9UN45_ANGAN</name>
<evidence type="ECO:0000313" key="1">
    <source>
        <dbReference type="EMBL" id="JAH67186.1"/>
    </source>
</evidence>
<reference evidence="1" key="2">
    <citation type="journal article" date="2015" name="Fish Shellfish Immunol.">
        <title>Early steps in the European eel (Anguilla anguilla)-Vibrio vulnificus interaction in the gills: Role of the RtxA13 toxin.</title>
        <authorList>
            <person name="Callol A."/>
            <person name="Pajuelo D."/>
            <person name="Ebbesson L."/>
            <person name="Teles M."/>
            <person name="MacKenzie S."/>
            <person name="Amaro C."/>
        </authorList>
    </citation>
    <scope>NUCLEOTIDE SEQUENCE</scope>
</reference>
<reference evidence="1" key="1">
    <citation type="submission" date="2014-11" db="EMBL/GenBank/DDBJ databases">
        <authorList>
            <person name="Amaro Gonzalez C."/>
        </authorList>
    </citation>
    <scope>NUCLEOTIDE SEQUENCE</scope>
</reference>
<protein>
    <submittedName>
        <fullName evidence="1">Uncharacterized protein</fullName>
    </submittedName>
</protein>
<sequence>METDHVTYALHHSERGSAFQRESANGKGGATVFSCSRPEISGTVLKLLQH</sequence>
<dbReference type="EMBL" id="GBXM01041391">
    <property type="protein sequence ID" value="JAH67186.1"/>
    <property type="molecule type" value="Transcribed_RNA"/>
</dbReference>
<dbReference type="AlphaFoldDB" id="A0A0E9UN45"/>
<proteinExistence type="predicted"/>